<proteinExistence type="predicted"/>
<dbReference type="EMBL" id="BJWL01000001">
    <property type="protein sequence ID" value="GFY81680.1"/>
    <property type="molecule type" value="Genomic_DNA"/>
</dbReference>
<protein>
    <submittedName>
        <fullName evidence="1">Uncharacterized protein</fullName>
    </submittedName>
</protein>
<accession>A0A7J0E5I8</accession>
<dbReference type="Proteomes" id="UP000585474">
    <property type="component" value="Unassembled WGS sequence"/>
</dbReference>
<evidence type="ECO:0000313" key="2">
    <source>
        <dbReference type="Proteomes" id="UP000585474"/>
    </source>
</evidence>
<reference evidence="1 2" key="1">
    <citation type="submission" date="2019-07" db="EMBL/GenBank/DDBJ databases">
        <title>De Novo Assembly of kiwifruit Actinidia rufa.</title>
        <authorList>
            <person name="Sugita-Konishi S."/>
            <person name="Sato K."/>
            <person name="Mori E."/>
            <person name="Abe Y."/>
            <person name="Kisaki G."/>
            <person name="Hamano K."/>
            <person name="Suezawa K."/>
            <person name="Otani M."/>
            <person name="Fukuda T."/>
            <person name="Manabe T."/>
            <person name="Gomi K."/>
            <person name="Tabuchi M."/>
            <person name="Akimitsu K."/>
            <person name="Kataoka I."/>
        </authorList>
    </citation>
    <scope>NUCLEOTIDE SEQUENCE [LARGE SCALE GENOMIC DNA]</scope>
    <source>
        <strain evidence="2">cv. Fuchu</strain>
    </source>
</reference>
<gene>
    <name evidence="1" type="ORF">Acr_01g0014880</name>
</gene>
<dbReference type="AlphaFoldDB" id="A0A7J0E5I8"/>
<comment type="caution">
    <text evidence="1">The sequence shown here is derived from an EMBL/GenBank/DDBJ whole genome shotgun (WGS) entry which is preliminary data.</text>
</comment>
<keyword evidence="2" id="KW-1185">Reference proteome</keyword>
<name>A0A7J0E5I8_9ERIC</name>
<organism evidence="1 2">
    <name type="scientific">Actinidia rufa</name>
    <dbReference type="NCBI Taxonomy" id="165716"/>
    <lineage>
        <taxon>Eukaryota</taxon>
        <taxon>Viridiplantae</taxon>
        <taxon>Streptophyta</taxon>
        <taxon>Embryophyta</taxon>
        <taxon>Tracheophyta</taxon>
        <taxon>Spermatophyta</taxon>
        <taxon>Magnoliopsida</taxon>
        <taxon>eudicotyledons</taxon>
        <taxon>Gunneridae</taxon>
        <taxon>Pentapetalae</taxon>
        <taxon>asterids</taxon>
        <taxon>Ericales</taxon>
        <taxon>Actinidiaceae</taxon>
        <taxon>Actinidia</taxon>
    </lineage>
</organism>
<sequence>MKSARMTPCVGARCRYYSTLTLLGWKVSSSYRYRASSETLCVGARISSYQRRMLSEIGPSLPLRCPLFSELKTLTALQAWMKGNGRDNPKRCLGTKGDVHVRVPSDSPHTLMETSAVDDELLATP</sequence>
<evidence type="ECO:0000313" key="1">
    <source>
        <dbReference type="EMBL" id="GFY81680.1"/>
    </source>
</evidence>